<proteinExistence type="predicted"/>
<name>A0A9D2E7R3_9BACE</name>
<reference evidence="2" key="1">
    <citation type="journal article" date="2021" name="PeerJ">
        <title>Extensive microbial diversity within the chicken gut microbiome revealed by metagenomics and culture.</title>
        <authorList>
            <person name="Gilroy R."/>
            <person name="Ravi A."/>
            <person name="Getino M."/>
            <person name="Pursley I."/>
            <person name="Horton D.L."/>
            <person name="Alikhan N.F."/>
            <person name="Baker D."/>
            <person name="Gharbi K."/>
            <person name="Hall N."/>
            <person name="Watson M."/>
            <person name="Adriaenssens E.M."/>
            <person name="Foster-Nyarko E."/>
            <person name="Jarju S."/>
            <person name="Secka A."/>
            <person name="Antonio M."/>
            <person name="Oren A."/>
            <person name="Chaudhuri R.R."/>
            <person name="La Ragione R."/>
            <person name="Hildebrand F."/>
            <person name="Pallen M.J."/>
        </authorList>
    </citation>
    <scope>NUCLEOTIDE SEQUENCE</scope>
    <source>
        <strain evidence="2">ChiHjej9B8-1298</strain>
    </source>
</reference>
<feature type="transmembrane region" description="Helical" evidence="1">
    <location>
        <begin position="7"/>
        <end position="29"/>
    </location>
</feature>
<feature type="transmembrane region" description="Helical" evidence="1">
    <location>
        <begin position="35"/>
        <end position="57"/>
    </location>
</feature>
<protein>
    <submittedName>
        <fullName evidence="2">Uncharacterized protein</fullName>
    </submittedName>
</protein>
<reference evidence="2" key="2">
    <citation type="submission" date="2021-04" db="EMBL/GenBank/DDBJ databases">
        <authorList>
            <person name="Gilroy R."/>
        </authorList>
    </citation>
    <scope>NUCLEOTIDE SEQUENCE</scope>
    <source>
        <strain evidence="2">ChiHjej9B8-1298</strain>
    </source>
</reference>
<organism evidence="2 3">
    <name type="scientific">Candidatus Bacteroides merdigallinarum</name>
    <dbReference type="NCBI Taxonomy" id="2838473"/>
    <lineage>
        <taxon>Bacteria</taxon>
        <taxon>Pseudomonadati</taxon>
        <taxon>Bacteroidota</taxon>
        <taxon>Bacteroidia</taxon>
        <taxon>Bacteroidales</taxon>
        <taxon>Bacteroidaceae</taxon>
        <taxon>Bacteroides</taxon>
    </lineage>
</organism>
<dbReference type="Pfam" id="PF20482">
    <property type="entry name" value="DUF6722"/>
    <property type="match status" value="1"/>
</dbReference>
<keyword evidence="1" id="KW-0472">Membrane</keyword>
<sequence>MKVKEEIGKWLMDVAKYVATAVLITSFLGEFSSRWLVYVTGILAVILLMWLGIWFIAKTNQEKKGD</sequence>
<evidence type="ECO:0000256" key="1">
    <source>
        <dbReference type="SAM" id="Phobius"/>
    </source>
</evidence>
<accession>A0A9D2E7R3</accession>
<dbReference type="InterPro" id="IPR046568">
    <property type="entry name" value="DUF6722"/>
</dbReference>
<comment type="caution">
    <text evidence="2">The sequence shown here is derived from an EMBL/GenBank/DDBJ whole genome shotgun (WGS) entry which is preliminary data.</text>
</comment>
<dbReference type="EMBL" id="DXBX01000018">
    <property type="protein sequence ID" value="HIZ32355.1"/>
    <property type="molecule type" value="Genomic_DNA"/>
</dbReference>
<evidence type="ECO:0000313" key="2">
    <source>
        <dbReference type="EMBL" id="HIZ32355.1"/>
    </source>
</evidence>
<keyword evidence="1" id="KW-0812">Transmembrane</keyword>
<dbReference type="Proteomes" id="UP000824028">
    <property type="component" value="Unassembled WGS sequence"/>
</dbReference>
<keyword evidence="1" id="KW-1133">Transmembrane helix</keyword>
<dbReference type="AlphaFoldDB" id="A0A9D2E7R3"/>
<gene>
    <name evidence="2" type="ORF">H9814_02240</name>
</gene>
<evidence type="ECO:0000313" key="3">
    <source>
        <dbReference type="Proteomes" id="UP000824028"/>
    </source>
</evidence>